<dbReference type="STRING" id="454.Lisr_2515"/>
<proteinExistence type="inferred from homology"/>
<dbReference type="NCBIfam" id="NF001266">
    <property type="entry name" value="PRK00228.1-1"/>
    <property type="match status" value="1"/>
</dbReference>
<dbReference type="PANTHER" id="PTHR30327:SF1">
    <property type="entry name" value="UPF0301 PROTEIN YQGE"/>
    <property type="match status" value="1"/>
</dbReference>
<name>A0A0W0V2G6_9GAMM</name>
<dbReference type="EMBL" id="LNYH01000149">
    <property type="protein sequence ID" value="KTD14287.1"/>
    <property type="molecule type" value="Genomic_DNA"/>
</dbReference>
<dbReference type="Proteomes" id="UP000054761">
    <property type="component" value="Unassembled WGS sequence"/>
</dbReference>
<comment type="similarity">
    <text evidence="1 2">Belongs to the UPF0301 (AlgH) family.</text>
</comment>
<dbReference type="RefSeq" id="WP_058502799.1">
    <property type="nucleotide sequence ID" value="NZ_CAAAJA010000011.1"/>
</dbReference>
<protein>
    <recommendedName>
        <fullName evidence="2">UPF0301 protein E3983_09855</fullName>
    </recommendedName>
</protein>
<gene>
    <name evidence="4" type="ORF">E3983_09855</name>
    <name evidence="3" type="ORF">Lisr_2515</name>
</gene>
<reference evidence="4 6" key="2">
    <citation type="submission" date="2019-03" db="EMBL/GenBank/DDBJ databases">
        <title>Diverse conjugative elements silence natural transformation in Legionella species.</title>
        <authorList>
            <person name="Durieux I."/>
            <person name="Ginevra C."/>
            <person name="Attaiech L."/>
            <person name="Picq K."/>
            <person name="Juan P.A."/>
            <person name="Jarraud S."/>
            <person name="Charpentier X."/>
        </authorList>
    </citation>
    <scope>NUCLEOTIDE SEQUENCE [LARGE SCALE GENOMIC DNA]</scope>
    <source>
        <strain evidence="4 6">HL-0427-4011</strain>
    </source>
</reference>
<evidence type="ECO:0000256" key="2">
    <source>
        <dbReference type="HAMAP-Rule" id="MF_00758"/>
    </source>
</evidence>
<dbReference type="SUPFAM" id="SSF143456">
    <property type="entry name" value="VC0467-like"/>
    <property type="match status" value="1"/>
</dbReference>
<dbReference type="InterPro" id="IPR003774">
    <property type="entry name" value="AlgH-like"/>
</dbReference>
<evidence type="ECO:0000313" key="5">
    <source>
        <dbReference type="Proteomes" id="UP000054761"/>
    </source>
</evidence>
<dbReference type="Pfam" id="PF02622">
    <property type="entry name" value="DUF179"/>
    <property type="match status" value="1"/>
</dbReference>
<evidence type="ECO:0000313" key="4">
    <source>
        <dbReference type="EMBL" id="QBR84638.1"/>
    </source>
</evidence>
<dbReference type="EMBL" id="CP038254">
    <property type="protein sequence ID" value="QBR84638.1"/>
    <property type="molecule type" value="Genomic_DNA"/>
</dbReference>
<organism evidence="3 5">
    <name type="scientific">Legionella israelensis</name>
    <dbReference type="NCBI Taxonomy" id="454"/>
    <lineage>
        <taxon>Bacteria</taxon>
        <taxon>Pseudomonadati</taxon>
        <taxon>Pseudomonadota</taxon>
        <taxon>Gammaproteobacteria</taxon>
        <taxon>Legionellales</taxon>
        <taxon>Legionellaceae</taxon>
        <taxon>Legionella</taxon>
    </lineage>
</organism>
<dbReference type="HAMAP" id="MF_00758">
    <property type="entry name" value="UPF0301"/>
    <property type="match status" value="1"/>
</dbReference>
<sequence length="188" mass="21378">MTNINSLTNHLLIAMPTLNQSSFERAVVYVCEHKEQGAVGLIVNQPMNYHLSFVFEQLNIKSEHNEKNKMPLLYGGPMQPERGFVIHKQMVNDWRSSLMLQDDVTITTSNDIILAIAHNKGPQDVLITLGYSSWGEKQLEKEVIEDAWLICPFKTEILYEVPFNERWNYAGSILGVNMSQLSTETGHA</sequence>
<dbReference type="Gene3D" id="3.40.1740.10">
    <property type="entry name" value="VC0467-like"/>
    <property type="match status" value="1"/>
</dbReference>
<accession>A0A0W0V2G6</accession>
<dbReference type="PATRIC" id="fig|454.4.peg.2752"/>
<dbReference type="Proteomes" id="UP000295517">
    <property type="component" value="Chromosome"/>
</dbReference>
<keyword evidence="5" id="KW-1185">Reference proteome</keyword>
<dbReference type="AlphaFoldDB" id="A0A0W0V2G6"/>
<evidence type="ECO:0000256" key="1">
    <source>
        <dbReference type="ARBA" id="ARBA00009600"/>
    </source>
</evidence>
<evidence type="ECO:0000313" key="3">
    <source>
        <dbReference type="EMBL" id="KTD14287.1"/>
    </source>
</evidence>
<dbReference type="GO" id="GO:0005829">
    <property type="term" value="C:cytosol"/>
    <property type="evidence" value="ECO:0007669"/>
    <property type="project" value="TreeGrafter"/>
</dbReference>
<evidence type="ECO:0000313" key="6">
    <source>
        <dbReference type="Proteomes" id="UP000295517"/>
    </source>
</evidence>
<reference evidence="3 5" key="1">
    <citation type="submission" date="2015-11" db="EMBL/GenBank/DDBJ databases">
        <title>Genomic analysis of 38 Legionella species identifies large and diverse effector repertoires.</title>
        <authorList>
            <person name="Burstein D."/>
            <person name="Amaro F."/>
            <person name="Zusman T."/>
            <person name="Lifshitz Z."/>
            <person name="Cohen O."/>
            <person name="Gilbert J.A."/>
            <person name="Pupko T."/>
            <person name="Shuman H.A."/>
            <person name="Segal G."/>
        </authorList>
    </citation>
    <scope>NUCLEOTIDE SEQUENCE [LARGE SCALE GENOMIC DNA]</scope>
    <source>
        <strain evidence="3 5">Bercovier 4</strain>
    </source>
</reference>
<dbReference type="OrthoDB" id="9807486at2"/>
<dbReference type="PANTHER" id="PTHR30327">
    <property type="entry name" value="UNCHARACTERIZED PROTEIN YQGE"/>
    <property type="match status" value="1"/>
</dbReference>